<feature type="transmembrane region" description="Helical" evidence="18">
    <location>
        <begin position="187"/>
        <end position="206"/>
    </location>
</feature>
<comment type="function">
    <text evidence="18">Core subunit of the mitochondrial membrane respiratory chain NADH dehydrogenase (Complex I) which catalyzes electron transfer from NADH through the respiratory chain, using ubiquinone as an electron acceptor. Essential for the catalytic activity and assembly of complex I.</text>
</comment>
<dbReference type="InterPro" id="IPR003917">
    <property type="entry name" value="NADH_UbQ_OxRdtase_chain2"/>
</dbReference>
<dbReference type="GO" id="GO:0008137">
    <property type="term" value="F:NADH dehydrogenase (ubiquinone) activity"/>
    <property type="evidence" value="ECO:0007669"/>
    <property type="project" value="UniProtKB-EC"/>
</dbReference>
<keyword evidence="14 18" id="KW-0830">Ubiquinone</keyword>
<dbReference type="PANTHER" id="PTHR46552:SF1">
    <property type="entry name" value="NADH-UBIQUINONE OXIDOREDUCTASE CHAIN 2"/>
    <property type="match status" value="1"/>
</dbReference>
<evidence type="ECO:0000256" key="14">
    <source>
        <dbReference type="ARBA" id="ARBA00023075"/>
    </source>
</evidence>
<feature type="transmembrane region" description="Helical" evidence="18">
    <location>
        <begin position="259"/>
        <end position="279"/>
    </location>
</feature>
<reference evidence="20" key="1">
    <citation type="journal article" date="2018" name="Cladistics">
        <title>Phylogeny and the colourful history of jewel bugs (Insecta: Hemiptera: Scutelleridae).</title>
        <authorList>
            <person name="Wu Y."/>
            <person name="Redei D."/>
            <person name="Eger J."/>
            <person name="Wang Y."/>
            <person name="Wu H."/>
            <person name="Carapezza A."/>
            <person name="Kment P."/>
            <person name="Cai B."/>
            <person name="Sun X."/>
            <person name="Guo P."/>
            <person name="Luo J."/>
            <person name="Xie Q."/>
        </authorList>
    </citation>
    <scope>NUCLEOTIDE SEQUENCE</scope>
</reference>
<comment type="similarity">
    <text evidence="3 18">Belongs to the complex I subunit 2 family.</text>
</comment>
<organism evidence="20">
    <name type="scientific">Chrysocoris stollii</name>
    <dbReference type="NCBI Taxonomy" id="1873032"/>
    <lineage>
        <taxon>Eukaryota</taxon>
        <taxon>Metazoa</taxon>
        <taxon>Ecdysozoa</taxon>
        <taxon>Arthropoda</taxon>
        <taxon>Hexapoda</taxon>
        <taxon>Insecta</taxon>
        <taxon>Pterygota</taxon>
        <taxon>Neoptera</taxon>
        <taxon>Paraneoptera</taxon>
        <taxon>Hemiptera</taxon>
        <taxon>Heteroptera</taxon>
        <taxon>Panheteroptera</taxon>
        <taxon>Pentatomomorpha</taxon>
        <taxon>Pentatomoidea</taxon>
        <taxon>Scutelleridae</taxon>
        <taxon>Scutellerinae</taxon>
        <taxon>Chrysocoris</taxon>
    </lineage>
</organism>
<evidence type="ECO:0000256" key="17">
    <source>
        <dbReference type="ARBA" id="ARBA00049551"/>
    </source>
</evidence>
<proteinExistence type="inferred from homology"/>
<evidence type="ECO:0000256" key="12">
    <source>
        <dbReference type="ARBA" id="ARBA00022989"/>
    </source>
</evidence>
<dbReference type="GO" id="GO:0005743">
    <property type="term" value="C:mitochondrial inner membrane"/>
    <property type="evidence" value="ECO:0007669"/>
    <property type="project" value="UniProtKB-SubCell"/>
</dbReference>
<keyword evidence="12 18" id="KW-1133">Transmembrane helix</keyword>
<name>A0A2K9YUP3_9HEMI</name>
<evidence type="ECO:0000256" key="18">
    <source>
        <dbReference type="RuleBase" id="RU003403"/>
    </source>
</evidence>
<geneLocation type="mitochondrion" evidence="20"/>
<dbReference type="Pfam" id="PF00361">
    <property type="entry name" value="Proton_antipo_M"/>
    <property type="match status" value="1"/>
</dbReference>
<keyword evidence="11 18" id="KW-0249">Electron transport</keyword>
<keyword evidence="16 18" id="KW-0472">Membrane</keyword>
<keyword evidence="8 18" id="KW-0812">Transmembrane</keyword>
<comment type="subcellular location">
    <subcellularLocation>
        <location evidence="2 18">Mitochondrion inner membrane</location>
        <topology evidence="2 18">Multi-pass membrane protein</topology>
    </subcellularLocation>
</comment>
<evidence type="ECO:0000256" key="6">
    <source>
        <dbReference type="ARBA" id="ARBA00022448"/>
    </source>
</evidence>
<feature type="transmembrane region" description="Helical" evidence="18">
    <location>
        <begin position="55"/>
        <end position="77"/>
    </location>
</feature>
<dbReference type="GO" id="GO:0006120">
    <property type="term" value="P:mitochondrial electron transport, NADH to ubiquinone"/>
    <property type="evidence" value="ECO:0007669"/>
    <property type="project" value="InterPro"/>
</dbReference>
<dbReference type="PANTHER" id="PTHR46552">
    <property type="entry name" value="NADH-UBIQUINONE OXIDOREDUCTASE CHAIN 2"/>
    <property type="match status" value="1"/>
</dbReference>
<evidence type="ECO:0000256" key="8">
    <source>
        <dbReference type="ARBA" id="ARBA00022692"/>
    </source>
</evidence>
<evidence type="ECO:0000256" key="4">
    <source>
        <dbReference type="ARBA" id="ARBA00012944"/>
    </source>
</evidence>
<evidence type="ECO:0000256" key="15">
    <source>
        <dbReference type="ARBA" id="ARBA00023128"/>
    </source>
</evidence>
<keyword evidence="10 18" id="KW-1278">Translocase</keyword>
<feature type="transmembrane region" description="Helical" evidence="18">
    <location>
        <begin position="83"/>
        <end position="104"/>
    </location>
</feature>
<evidence type="ECO:0000256" key="2">
    <source>
        <dbReference type="ARBA" id="ARBA00004448"/>
    </source>
</evidence>
<keyword evidence="9 18" id="KW-0999">Mitochondrion inner membrane</keyword>
<evidence type="ECO:0000259" key="19">
    <source>
        <dbReference type="Pfam" id="PF00361"/>
    </source>
</evidence>
<comment type="catalytic activity">
    <reaction evidence="17 18">
        <text>a ubiquinone + NADH + 5 H(+)(in) = a ubiquinol + NAD(+) + 4 H(+)(out)</text>
        <dbReference type="Rhea" id="RHEA:29091"/>
        <dbReference type="Rhea" id="RHEA-COMP:9565"/>
        <dbReference type="Rhea" id="RHEA-COMP:9566"/>
        <dbReference type="ChEBI" id="CHEBI:15378"/>
        <dbReference type="ChEBI" id="CHEBI:16389"/>
        <dbReference type="ChEBI" id="CHEBI:17976"/>
        <dbReference type="ChEBI" id="CHEBI:57540"/>
        <dbReference type="ChEBI" id="CHEBI:57945"/>
        <dbReference type="EC" id="7.1.1.2"/>
    </reaction>
</comment>
<evidence type="ECO:0000256" key="5">
    <source>
        <dbReference type="ARBA" id="ARBA00021008"/>
    </source>
</evidence>
<dbReference type="InterPro" id="IPR050175">
    <property type="entry name" value="Complex_I_Subunit_2"/>
</dbReference>
<dbReference type="EMBL" id="MF078020">
    <property type="protein sequence ID" value="AUW38576.1"/>
    <property type="molecule type" value="Genomic_DNA"/>
</dbReference>
<sequence>MNKSKTLFVAITGYGTMMTISSSNWISMWMGLEMNMMGFIPLISNKNKTSSEAMMIYLLTQSVSSVMLMFAITISNLTMNSVFNYLIMMSLLIKLGAAPFHMWLPEIMTKMSWNMNMILMTWQKIAPMMMMNNLNINNKILYMSVIMSVIVGALGGLNQMSLRKIMGYSSINHLGWMLSLTKTKNNWTIYLIIYSMMTISVCWMFKQYNIIHINQVNNLNMTMTEKLNYITMMLSLGGLPPFLGFLPKWMVIQTMMNNNLLLMLMLMMLCSLISLFYYMRTMTKMMLSFSAMNKWIKTQVSPMMINIIMMMNFSLPLILIMNMF</sequence>
<evidence type="ECO:0000256" key="9">
    <source>
        <dbReference type="ARBA" id="ARBA00022792"/>
    </source>
</evidence>
<dbReference type="InterPro" id="IPR001750">
    <property type="entry name" value="ND/Mrp_TM"/>
</dbReference>
<feature type="transmembrane region" description="Helical" evidence="18">
    <location>
        <begin position="300"/>
        <end position="321"/>
    </location>
</feature>
<keyword evidence="13 18" id="KW-0520">NAD</keyword>
<evidence type="ECO:0000256" key="11">
    <source>
        <dbReference type="ARBA" id="ARBA00022982"/>
    </source>
</evidence>
<feature type="transmembrane region" description="Helical" evidence="18">
    <location>
        <begin position="227"/>
        <end position="247"/>
    </location>
</feature>
<feature type="domain" description="NADH:quinone oxidoreductase/Mrp antiporter transmembrane" evidence="19">
    <location>
        <begin position="22"/>
        <end position="273"/>
    </location>
</feature>
<evidence type="ECO:0000256" key="3">
    <source>
        <dbReference type="ARBA" id="ARBA00007012"/>
    </source>
</evidence>
<evidence type="ECO:0000256" key="10">
    <source>
        <dbReference type="ARBA" id="ARBA00022967"/>
    </source>
</evidence>
<dbReference type="AlphaFoldDB" id="A0A2K9YUP3"/>
<dbReference type="EC" id="7.1.1.2" evidence="4 18"/>
<gene>
    <name evidence="20" type="primary">ND2</name>
</gene>
<evidence type="ECO:0000256" key="7">
    <source>
        <dbReference type="ARBA" id="ARBA00022660"/>
    </source>
</evidence>
<dbReference type="PRINTS" id="PR01436">
    <property type="entry name" value="NADHDHGNASE2"/>
</dbReference>
<protein>
    <recommendedName>
        <fullName evidence="5 18">NADH-ubiquinone oxidoreductase chain 2</fullName>
        <ecNumber evidence="4 18">7.1.1.2</ecNumber>
    </recommendedName>
</protein>
<evidence type="ECO:0000256" key="16">
    <source>
        <dbReference type="ARBA" id="ARBA00023136"/>
    </source>
</evidence>
<evidence type="ECO:0000313" key="20">
    <source>
        <dbReference type="EMBL" id="AUW38576.1"/>
    </source>
</evidence>
<evidence type="ECO:0000256" key="1">
    <source>
        <dbReference type="ARBA" id="ARBA00003257"/>
    </source>
</evidence>
<accession>A0A2K9YUP3</accession>
<keyword evidence="6" id="KW-0813">Transport</keyword>
<keyword evidence="7 18" id="KW-0679">Respiratory chain</keyword>
<comment type="function">
    <text evidence="1">Core subunit of the mitochondrial membrane respiratory chain NADH dehydrogenase (Complex I) that is believed to belong to the minimal assembly required for catalysis. Complex I functions in the transfer of electrons from NADH to the respiratory chain. The immediate electron acceptor for the enzyme is believed to be ubiquinone.</text>
</comment>
<evidence type="ECO:0000256" key="13">
    <source>
        <dbReference type="ARBA" id="ARBA00023027"/>
    </source>
</evidence>
<feature type="transmembrane region" description="Helical" evidence="18">
    <location>
        <begin position="140"/>
        <end position="157"/>
    </location>
</feature>
<keyword evidence="15 18" id="KW-0496">Mitochondrion</keyword>